<reference evidence="1" key="1">
    <citation type="submission" date="2020-05" db="EMBL/GenBank/DDBJ databases">
        <title>WGS assembly of Panicum virgatum.</title>
        <authorList>
            <person name="Lovell J.T."/>
            <person name="Jenkins J."/>
            <person name="Shu S."/>
            <person name="Juenger T.E."/>
            <person name="Schmutz J."/>
        </authorList>
    </citation>
    <scope>NUCLEOTIDE SEQUENCE</scope>
    <source>
        <strain evidence="1">AP13</strain>
    </source>
</reference>
<organism evidence="1 2">
    <name type="scientific">Panicum virgatum</name>
    <name type="common">Blackwell switchgrass</name>
    <dbReference type="NCBI Taxonomy" id="38727"/>
    <lineage>
        <taxon>Eukaryota</taxon>
        <taxon>Viridiplantae</taxon>
        <taxon>Streptophyta</taxon>
        <taxon>Embryophyta</taxon>
        <taxon>Tracheophyta</taxon>
        <taxon>Spermatophyta</taxon>
        <taxon>Magnoliopsida</taxon>
        <taxon>Liliopsida</taxon>
        <taxon>Poales</taxon>
        <taxon>Poaceae</taxon>
        <taxon>PACMAD clade</taxon>
        <taxon>Panicoideae</taxon>
        <taxon>Panicodae</taxon>
        <taxon>Paniceae</taxon>
        <taxon>Panicinae</taxon>
        <taxon>Panicum</taxon>
        <taxon>Panicum sect. Hiantes</taxon>
    </lineage>
</organism>
<proteinExistence type="predicted"/>
<sequence>MQLVNFVGFQTCDIFSFRSYLEGQIIYSTERRMQLVNFVGLHTCDTFSFLSYLEGQEYNSMVGAYVGRRAGGSTSGHVQAVALNGNSSRPGNNHALQKRSPGVASSSFVLVDAASTAEAIRFELLRCREERATRLQDPMLLEASLSPPSFSWAARHPDPGLRAEPTVSVPPAEGAPVGPPTLEPRPVYDLEAETTVAMNPTLEDIAQPCADLPDLQTEITSCSEEPRTPIASSYVAAEDAASHEHRLKIFIEEVGCPIPSPLLPRPVKTKRAPIPPQQGQLGLPKRSERLANHPLASVASSKRAEVMLMRRFGIIPEVAAPNSDSKKAYTELYKEKLDASHFEAMRDLLPALHSSSVMGFTAE</sequence>
<name>A0A8T0RNS6_PANVG</name>
<evidence type="ECO:0000313" key="1">
    <source>
        <dbReference type="EMBL" id="KAG2586825.1"/>
    </source>
</evidence>
<dbReference type="AlphaFoldDB" id="A0A8T0RNS6"/>
<dbReference type="Proteomes" id="UP000823388">
    <property type="component" value="Chromosome 5N"/>
</dbReference>
<protein>
    <submittedName>
        <fullName evidence="1">Uncharacterized protein</fullName>
    </submittedName>
</protein>
<evidence type="ECO:0000313" key="2">
    <source>
        <dbReference type="Proteomes" id="UP000823388"/>
    </source>
</evidence>
<comment type="caution">
    <text evidence="1">The sequence shown here is derived from an EMBL/GenBank/DDBJ whole genome shotgun (WGS) entry which is preliminary data.</text>
</comment>
<accession>A0A8T0RNS6</accession>
<keyword evidence="2" id="KW-1185">Reference proteome</keyword>
<dbReference type="EMBL" id="CM029046">
    <property type="protein sequence ID" value="KAG2586825.1"/>
    <property type="molecule type" value="Genomic_DNA"/>
</dbReference>
<gene>
    <name evidence="1" type="ORF">PVAP13_5NG080000</name>
</gene>